<reference evidence="7 8" key="1">
    <citation type="journal article" date="2018" name="BMC Genomics">
        <title>Genomic evidence for intraspecific hybridization in a clonal and extremely halotolerant yeast.</title>
        <authorList>
            <person name="Gostincar C."/>
            <person name="Stajich J.E."/>
            <person name="Zupancic J."/>
            <person name="Zalar P."/>
            <person name="Gunde-Cimerman N."/>
        </authorList>
    </citation>
    <scope>NUCLEOTIDE SEQUENCE [LARGE SCALE GENOMIC DNA]</scope>
    <source>
        <strain evidence="7 8">EXF-6656</strain>
    </source>
</reference>
<feature type="transmembrane region" description="Helical" evidence="6">
    <location>
        <begin position="319"/>
        <end position="340"/>
    </location>
</feature>
<evidence type="ECO:0000313" key="7">
    <source>
        <dbReference type="EMBL" id="RMX81337.1"/>
    </source>
</evidence>
<comment type="subcellular location">
    <subcellularLocation>
        <location evidence="1">Membrane</location>
        <topology evidence="1">Multi-pass membrane protein</topology>
    </subcellularLocation>
</comment>
<evidence type="ECO:0000256" key="4">
    <source>
        <dbReference type="ARBA" id="ARBA00022989"/>
    </source>
</evidence>
<comment type="caution">
    <text evidence="7">The sequence shown here is derived from an EMBL/GenBank/DDBJ whole genome shotgun (WGS) entry which is preliminary data.</text>
</comment>
<feature type="transmembrane region" description="Helical" evidence="6">
    <location>
        <begin position="229"/>
        <end position="248"/>
    </location>
</feature>
<protein>
    <submittedName>
        <fullName evidence="7">Uncharacterized protein</fullName>
    </submittedName>
</protein>
<feature type="transmembrane region" description="Helical" evidence="6">
    <location>
        <begin position="141"/>
        <end position="159"/>
    </location>
</feature>
<evidence type="ECO:0000256" key="1">
    <source>
        <dbReference type="ARBA" id="ARBA00004141"/>
    </source>
</evidence>
<keyword evidence="5 6" id="KW-0472">Membrane</keyword>
<dbReference type="OrthoDB" id="5294024at2759"/>
<comment type="similarity">
    <text evidence="2">Belongs to the paxB family.</text>
</comment>
<evidence type="ECO:0000256" key="3">
    <source>
        <dbReference type="ARBA" id="ARBA00022692"/>
    </source>
</evidence>
<proteinExistence type="inferred from homology"/>
<gene>
    <name evidence="7" type="ORF">D0869_06889</name>
</gene>
<accession>A0A3M6WRZ2</accession>
<dbReference type="EMBL" id="QWIJ01000526">
    <property type="protein sequence ID" value="RMX81337.1"/>
    <property type="molecule type" value="Genomic_DNA"/>
</dbReference>
<dbReference type="InterPro" id="IPR039020">
    <property type="entry name" value="PaxB-like"/>
</dbReference>
<evidence type="ECO:0000256" key="6">
    <source>
        <dbReference type="SAM" id="Phobius"/>
    </source>
</evidence>
<dbReference type="Pfam" id="PF25129">
    <property type="entry name" value="Pyr4-TMTC"/>
    <property type="match status" value="1"/>
</dbReference>
<evidence type="ECO:0000256" key="5">
    <source>
        <dbReference type="ARBA" id="ARBA00023136"/>
    </source>
</evidence>
<evidence type="ECO:0000313" key="8">
    <source>
        <dbReference type="Proteomes" id="UP000281245"/>
    </source>
</evidence>
<dbReference type="VEuPathDB" id="FungiDB:BTJ68_06613"/>
<feature type="transmembrane region" description="Helical" evidence="6">
    <location>
        <begin position="254"/>
        <end position="276"/>
    </location>
</feature>
<dbReference type="Proteomes" id="UP000281245">
    <property type="component" value="Unassembled WGS sequence"/>
</dbReference>
<dbReference type="PANTHER" id="PTHR42038:SF4">
    <property type="entry name" value="INTEGRAL MEMBRANE PROTEIN"/>
    <property type="match status" value="1"/>
</dbReference>
<dbReference type="GO" id="GO:0016020">
    <property type="term" value="C:membrane"/>
    <property type="evidence" value="ECO:0007669"/>
    <property type="project" value="UniProtKB-SubCell"/>
</dbReference>
<sequence>MKPIFFCLRKHRHNKSTKIGEIVRVNAKAFYSMQDAADDPNASLFLQERYKKPFSTTISLIAKDCRHSQNVSSHRGDADFAFSTLRRILAQHPYPIQHLTTVVTAKMSFDLAERLTRHHLIVQPSDLALNPPQSYLFVQDFLIISCGVIYALCYVFYIARTYKDRTMSGPVEYLCGTISYEVYYALVVTSTRFEKLAFLVWFMLDVGFATVAIKSAYPAKERAAKVTRMVVGSAIGVAFYYVLGLYFPDERQQMTAYWTGLALQFPIGWGAVLRLLDGDSRGQSVEIWLTRYLGCVTAYSVFFWRYLNAPQNWSYVGTPFSIGVIALTMLPETLWPFFYIPLQKKQQKGKSA</sequence>
<feature type="transmembrane region" description="Helical" evidence="6">
    <location>
        <begin position="196"/>
        <end position="217"/>
    </location>
</feature>
<keyword evidence="3 6" id="KW-0812">Transmembrane</keyword>
<feature type="transmembrane region" description="Helical" evidence="6">
    <location>
        <begin position="288"/>
        <end position="307"/>
    </location>
</feature>
<dbReference type="AlphaFoldDB" id="A0A3M6WRZ2"/>
<dbReference type="GO" id="GO:0016829">
    <property type="term" value="F:lyase activity"/>
    <property type="evidence" value="ECO:0007669"/>
    <property type="project" value="InterPro"/>
</dbReference>
<organism evidence="7 8">
    <name type="scientific">Hortaea werneckii</name>
    <name type="common">Black yeast</name>
    <name type="synonym">Cladosporium werneckii</name>
    <dbReference type="NCBI Taxonomy" id="91943"/>
    <lineage>
        <taxon>Eukaryota</taxon>
        <taxon>Fungi</taxon>
        <taxon>Dikarya</taxon>
        <taxon>Ascomycota</taxon>
        <taxon>Pezizomycotina</taxon>
        <taxon>Dothideomycetes</taxon>
        <taxon>Dothideomycetidae</taxon>
        <taxon>Mycosphaerellales</taxon>
        <taxon>Teratosphaeriaceae</taxon>
        <taxon>Hortaea</taxon>
    </lineage>
</organism>
<dbReference type="PANTHER" id="PTHR42038">
    <property type="match status" value="1"/>
</dbReference>
<name>A0A3M6WRZ2_HORWE</name>
<keyword evidence="4 6" id="KW-1133">Transmembrane helix</keyword>
<evidence type="ECO:0000256" key="2">
    <source>
        <dbReference type="ARBA" id="ARBA00006757"/>
    </source>
</evidence>